<feature type="domain" description="DUF3597" evidence="2">
    <location>
        <begin position="3"/>
        <end position="126"/>
    </location>
</feature>
<feature type="region of interest" description="Disordered" evidence="1">
    <location>
        <begin position="22"/>
        <end position="43"/>
    </location>
</feature>
<protein>
    <submittedName>
        <fullName evidence="3">DUF3597 domain-containing protein</fullName>
    </submittedName>
</protein>
<name>A0ABU8WWW2_9BURK</name>
<comment type="caution">
    <text evidence="3">The sequence shown here is derived from an EMBL/GenBank/DDBJ whole genome shotgun (WGS) entry which is preliminary data.</text>
</comment>
<keyword evidence="4" id="KW-1185">Reference proteome</keyword>
<gene>
    <name evidence="3" type="ORF">WKW82_35685</name>
</gene>
<feature type="compositionally biased region" description="Pro residues" evidence="1">
    <location>
        <begin position="32"/>
        <end position="43"/>
    </location>
</feature>
<dbReference type="InterPro" id="IPR022016">
    <property type="entry name" value="DUF3597"/>
</dbReference>
<evidence type="ECO:0000256" key="1">
    <source>
        <dbReference type="SAM" id="MobiDB-lite"/>
    </source>
</evidence>
<accession>A0ABU8WWW2</accession>
<reference evidence="3 4" key="1">
    <citation type="submission" date="2024-03" db="EMBL/GenBank/DDBJ databases">
        <title>Novel species of the genus Variovorax.</title>
        <authorList>
            <person name="Liu Q."/>
            <person name="Xin Y.-H."/>
        </authorList>
    </citation>
    <scope>NUCLEOTIDE SEQUENCE [LARGE SCALE GENOMIC DNA]</scope>
    <source>
        <strain evidence="3 4">KACC 18900</strain>
    </source>
</reference>
<sequence length="131" mass="13379">MSIFGSIFSKIFPSAKAAEAPPPAPAAAAPAPGAPPAPAVPAPPPAISLGDVPAILDAMPGAANLNWRTSIVDLMKLLGLDSSLAARKELAAELSYAEDTSDSAKMNIWLHRQVMTKLAANGGTVPAELRD</sequence>
<evidence type="ECO:0000259" key="2">
    <source>
        <dbReference type="Pfam" id="PF12200"/>
    </source>
</evidence>
<dbReference type="EMBL" id="JBBKZT010000030">
    <property type="protein sequence ID" value="MEJ8852017.1"/>
    <property type="molecule type" value="Genomic_DNA"/>
</dbReference>
<evidence type="ECO:0000313" key="4">
    <source>
        <dbReference type="Proteomes" id="UP001385892"/>
    </source>
</evidence>
<dbReference type="Pfam" id="PF12200">
    <property type="entry name" value="DUF3597"/>
    <property type="match status" value="1"/>
</dbReference>
<dbReference type="RefSeq" id="WP_340347867.1">
    <property type="nucleotide sequence ID" value="NZ_JBBKZT010000030.1"/>
</dbReference>
<dbReference type="Proteomes" id="UP001385892">
    <property type="component" value="Unassembled WGS sequence"/>
</dbReference>
<dbReference type="SUPFAM" id="SSF158634">
    <property type="entry name" value="RPA2825-like"/>
    <property type="match status" value="1"/>
</dbReference>
<organism evidence="3 4">
    <name type="scientific">Variovorax rhizosphaerae</name>
    <dbReference type="NCBI Taxonomy" id="1836200"/>
    <lineage>
        <taxon>Bacteria</taxon>
        <taxon>Pseudomonadati</taxon>
        <taxon>Pseudomonadota</taxon>
        <taxon>Betaproteobacteria</taxon>
        <taxon>Burkholderiales</taxon>
        <taxon>Comamonadaceae</taxon>
        <taxon>Variovorax</taxon>
    </lineage>
</organism>
<evidence type="ECO:0000313" key="3">
    <source>
        <dbReference type="EMBL" id="MEJ8852017.1"/>
    </source>
</evidence>
<proteinExistence type="predicted"/>